<protein>
    <recommendedName>
        <fullName evidence="11">ATP-binding protein Uup</fullName>
        <ecNumber evidence="11">3.6.1.-</ecNumber>
    </recommendedName>
</protein>
<dbReference type="OrthoDB" id="9762051at2"/>
<dbReference type="InterPro" id="IPR027417">
    <property type="entry name" value="P-loop_NTPase"/>
</dbReference>
<evidence type="ECO:0000256" key="1">
    <source>
        <dbReference type="ARBA" id="ARBA00022490"/>
    </source>
</evidence>
<dbReference type="Pfam" id="PF12848">
    <property type="entry name" value="ABC_tran_Xtn"/>
    <property type="match status" value="1"/>
</dbReference>
<organism evidence="13 14">
    <name type="scientific">Proteobacteria bacterium 228</name>
    <dbReference type="NCBI Taxonomy" id="2083153"/>
    <lineage>
        <taxon>Bacteria</taxon>
        <taxon>Pseudomonadati</taxon>
        <taxon>Pseudomonadota</taxon>
    </lineage>
</organism>
<dbReference type="FunFam" id="3.40.50.300:FF:000309">
    <property type="entry name" value="ABC transporter ATP-binding protein"/>
    <property type="match status" value="1"/>
</dbReference>
<feature type="domain" description="ABC transporter" evidence="12">
    <location>
        <begin position="315"/>
        <end position="541"/>
    </location>
</feature>
<dbReference type="HAMAP" id="MF_00848">
    <property type="entry name" value="Uup"/>
    <property type="match status" value="1"/>
</dbReference>
<feature type="binding site" evidence="11">
    <location>
        <begin position="36"/>
        <end position="43"/>
    </location>
    <ligand>
        <name>ATP</name>
        <dbReference type="ChEBI" id="CHEBI:30616"/>
        <label>1</label>
    </ligand>
</feature>
<dbReference type="InterPro" id="IPR037118">
    <property type="entry name" value="Val-tRNA_synth_C_sf"/>
</dbReference>
<evidence type="ECO:0000256" key="9">
    <source>
        <dbReference type="ARBA" id="ARBA00049360"/>
    </source>
</evidence>
<dbReference type="GO" id="GO:0043022">
    <property type="term" value="F:ribosome binding"/>
    <property type="evidence" value="ECO:0007669"/>
    <property type="project" value="UniProtKB-UniRule"/>
</dbReference>
<name>A0A2S5KRS7_9PROT</name>
<feature type="domain" description="ABC transporter" evidence="12">
    <location>
        <begin position="4"/>
        <end position="248"/>
    </location>
</feature>
<dbReference type="SUPFAM" id="SSF52540">
    <property type="entry name" value="P-loop containing nucleoside triphosphate hydrolases"/>
    <property type="match status" value="2"/>
</dbReference>
<dbReference type="GO" id="GO:0006281">
    <property type="term" value="P:DNA repair"/>
    <property type="evidence" value="ECO:0007669"/>
    <property type="project" value="UniProtKB-KW"/>
</dbReference>
<dbReference type="Gene3D" id="1.10.287.380">
    <property type="entry name" value="Valyl-tRNA synthetase, C-terminal domain"/>
    <property type="match status" value="1"/>
</dbReference>
<dbReference type="FunFam" id="3.40.50.300:FF:000011">
    <property type="entry name" value="Putative ABC transporter ATP-binding component"/>
    <property type="match status" value="1"/>
</dbReference>
<comment type="similarity">
    <text evidence="10 11">Belongs to the ABC transporter superfamily. ABCF family. Uup subfamily.</text>
</comment>
<dbReference type="Pfam" id="PF16326">
    <property type="entry name" value="ABC_tran_CTD"/>
    <property type="match status" value="1"/>
</dbReference>
<dbReference type="Pfam" id="PF00005">
    <property type="entry name" value="ABC_tran"/>
    <property type="match status" value="2"/>
</dbReference>
<keyword evidence="7 11" id="KW-0238">DNA-binding</keyword>
<dbReference type="CDD" id="cd03221">
    <property type="entry name" value="ABCF_EF-3"/>
    <property type="match status" value="2"/>
</dbReference>
<dbReference type="Proteomes" id="UP000238196">
    <property type="component" value="Unassembled WGS sequence"/>
</dbReference>
<dbReference type="InterPro" id="IPR051309">
    <property type="entry name" value="ABCF_ATPase"/>
</dbReference>
<evidence type="ECO:0000256" key="7">
    <source>
        <dbReference type="ARBA" id="ARBA00023125"/>
    </source>
</evidence>
<dbReference type="PANTHER" id="PTHR42855:SF1">
    <property type="entry name" value="ABC TRANSPORTER DOMAIN-CONTAINING PROTEIN"/>
    <property type="match status" value="1"/>
</dbReference>
<dbReference type="SMART" id="SM00382">
    <property type="entry name" value="AAA"/>
    <property type="match status" value="2"/>
</dbReference>
<reference evidence="13 14" key="1">
    <citation type="submission" date="2018-02" db="EMBL/GenBank/DDBJ databases">
        <title>novel marine gammaproteobacteria from coastal saline agro ecosystem.</title>
        <authorList>
            <person name="Krishnan R."/>
            <person name="Ramesh Kumar N."/>
        </authorList>
    </citation>
    <scope>NUCLEOTIDE SEQUENCE [LARGE SCALE GENOMIC DNA]</scope>
    <source>
        <strain evidence="13 14">228</strain>
    </source>
</reference>
<accession>A0A2S5KRS7</accession>
<dbReference type="GO" id="GO:0016887">
    <property type="term" value="F:ATP hydrolysis activity"/>
    <property type="evidence" value="ECO:0007669"/>
    <property type="project" value="UniProtKB-UniRule"/>
</dbReference>
<evidence type="ECO:0000256" key="2">
    <source>
        <dbReference type="ARBA" id="ARBA00022737"/>
    </source>
</evidence>
<evidence type="ECO:0000256" key="10">
    <source>
        <dbReference type="ARBA" id="ARBA00061478"/>
    </source>
</evidence>
<keyword evidence="1 11" id="KW-0963">Cytoplasm</keyword>
<comment type="caution">
    <text evidence="13">The sequence shown here is derived from an EMBL/GenBank/DDBJ whole genome shotgun (WGS) entry which is preliminary data.</text>
</comment>
<dbReference type="Gene3D" id="3.40.50.300">
    <property type="entry name" value="P-loop containing nucleotide triphosphate hydrolases"/>
    <property type="match status" value="2"/>
</dbReference>
<dbReference type="GO" id="GO:0005737">
    <property type="term" value="C:cytoplasm"/>
    <property type="evidence" value="ECO:0007669"/>
    <property type="project" value="UniProtKB-SubCell"/>
</dbReference>
<evidence type="ECO:0000256" key="6">
    <source>
        <dbReference type="ARBA" id="ARBA00022840"/>
    </source>
</evidence>
<dbReference type="InterPro" id="IPR032781">
    <property type="entry name" value="ABC_tran_Xtn"/>
</dbReference>
<comment type="subcellular location">
    <subcellularLocation>
        <location evidence="11">Cytoplasm</location>
    </subcellularLocation>
    <text evidence="11">Associates with ribosomes.</text>
</comment>
<gene>
    <name evidence="11" type="primary">uup</name>
    <name evidence="13" type="ORF">C4K68_10930</name>
</gene>
<comment type="catalytic activity">
    <reaction evidence="9 11">
        <text>ATP + H2O = ADP + phosphate + H(+)</text>
        <dbReference type="Rhea" id="RHEA:13065"/>
        <dbReference type="ChEBI" id="CHEBI:15377"/>
        <dbReference type="ChEBI" id="CHEBI:15378"/>
        <dbReference type="ChEBI" id="CHEBI:30616"/>
        <dbReference type="ChEBI" id="CHEBI:43474"/>
        <dbReference type="ChEBI" id="CHEBI:456216"/>
    </reaction>
</comment>
<keyword evidence="4 11" id="KW-0227">DNA damage</keyword>
<dbReference type="PANTHER" id="PTHR42855">
    <property type="entry name" value="ABC TRANSPORTER ATP-BINDING SUBUNIT"/>
    <property type="match status" value="1"/>
</dbReference>
<dbReference type="PROSITE" id="PS00211">
    <property type="entry name" value="ABC_TRANSPORTER_1"/>
    <property type="match status" value="2"/>
</dbReference>
<dbReference type="InterPro" id="IPR032524">
    <property type="entry name" value="ABC_tran_C"/>
</dbReference>
<sequence length="640" mass="71888">MTLLRLDAVNLSFGTETLLDNVTLHVGEGERVCIVGRNGAGKSTLLRLIQGKQRQDSGDIWLRPGVRVGVLEQELPEGEEETVAEIVMRGAGQAHQLLQEYLTLSVSEDIDLKRLEILQHELEAVGAWGLEQRVKTMLEKLELPADKTLSELSGGWRRRVMLARALVAEPEILLLDEPTNHLDLLAIDWLESLLGDYKGALVFITHDRAFLQKLANRIWELDRGHIYDWSGTYRGFLEYREQRLEEEARHNALFDKKLAQEEVWIRQGIKARRTRNEGRVRALQALRRERAERRERVGSARMALEEAGGSGKLVFEAESLGYCVDGKSIIQNLNLRVMRGDRLGIIGANGAGKSTLLKLLLGQLSATSGNLQQGTKLEVAYFDQLRDVLDLDLSPVDNLSEGREFIQVQGRNKHVMGYLSDFLFSPERARTPMRALSGGERNRLLLAKLFSKPANLLVMDEPTNDLDIETLELLEEILTEYEGTLLIVSHDRDFLDQVVTSTLVLDGSGEVKEYVGGFADWLRQGGSLSQLKGRDQVKSETGNSKKIAGESLNVVAKQAKPVQQKLSYKLQRELDALPEKIEQLEAELEKLQEIIAQPEFYQGPQERVAGTLASLTAKEEELESIMERWVELEAMQAGEG</sequence>
<evidence type="ECO:0000313" key="13">
    <source>
        <dbReference type="EMBL" id="PPC77372.1"/>
    </source>
</evidence>
<dbReference type="InterPro" id="IPR043686">
    <property type="entry name" value="Uup"/>
</dbReference>
<comment type="function">
    <text evidence="11">Probably plays a role in ribosome assembly or function. May be involved in resolution of branched DNA intermediates that result from template switching in postreplication gaps. Binds DNA and has ATPase activity.</text>
</comment>
<keyword evidence="8 11" id="KW-0234">DNA repair</keyword>
<dbReference type="PROSITE" id="PS50893">
    <property type="entry name" value="ABC_TRANSPORTER_2"/>
    <property type="match status" value="2"/>
</dbReference>
<evidence type="ECO:0000313" key="14">
    <source>
        <dbReference type="Proteomes" id="UP000238196"/>
    </source>
</evidence>
<dbReference type="InterPro" id="IPR017871">
    <property type="entry name" value="ABC_transporter-like_CS"/>
</dbReference>
<dbReference type="EMBL" id="PRLP01000034">
    <property type="protein sequence ID" value="PPC77372.1"/>
    <property type="molecule type" value="Genomic_DNA"/>
</dbReference>
<keyword evidence="6 11" id="KW-0067">ATP-binding</keyword>
<evidence type="ECO:0000256" key="5">
    <source>
        <dbReference type="ARBA" id="ARBA00022801"/>
    </source>
</evidence>
<dbReference type="GO" id="GO:0003677">
    <property type="term" value="F:DNA binding"/>
    <property type="evidence" value="ECO:0007669"/>
    <property type="project" value="UniProtKB-UniRule"/>
</dbReference>
<dbReference type="EC" id="3.6.1.-" evidence="11"/>
<evidence type="ECO:0000256" key="3">
    <source>
        <dbReference type="ARBA" id="ARBA00022741"/>
    </source>
</evidence>
<dbReference type="InterPro" id="IPR003439">
    <property type="entry name" value="ABC_transporter-like_ATP-bd"/>
</dbReference>
<dbReference type="GO" id="GO:0005524">
    <property type="term" value="F:ATP binding"/>
    <property type="evidence" value="ECO:0007669"/>
    <property type="project" value="UniProtKB-UniRule"/>
</dbReference>
<evidence type="ECO:0000256" key="8">
    <source>
        <dbReference type="ARBA" id="ARBA00023204"/>
    </source>
</evidence>
<feature type="coiled-coil region" evidence="11">
    <location>
        <begin position="567"/>
        <end position="594"/>
    </location>
</feature>
<dbReference type="InterPro" id="IPR003593">
    <property type="entry name" value="AAA+_ATPase"/>
</dbReference>
<proteinExistence type="inferred from homology"/>
<evidence type="ECO:0000256" key="11">
    <source>
        <dbReference type="HAMAP-Rule" id="MF_00848"/>
    </source>
</evidence>
<keyword evidence="3 11" id="KW-0547">Nucleotide-binding</keyword>
<dbReference type="AlphaFoldDB" id="A0A2S5KRS7"/>
<keyword evidence="2 11" id="KW-0677">Repeat</keyword>
<feature type="binding site" evidence="11">
    <location>
        <begin position="347"/>
        <end position="354"/>
    </location>
    <ligand>
        <name>ATP</name>
        <dbReference type="ChEBI" id="CHEBI:30616"/>
        <label>2</label>
    </ligand>
</feature>
<evidence type="ECO:0000256" key="4">
    <source>
        <dbReference type="ARBA" id="ARBA00022763"/>
    </source>
</evidence>
<evidence type="ECO:0000259" key="12">
    <source>
        <dbReference type="PROSITE" id="PS50893"/>
    </source>
</evidence>
<keyword evidence="11" id="KW-0175">Coiled coil</keyword>
<keyword evidence="5 11" id="KW-0378">Hydrolase</keyword>